<feature type="region of interest" description="Disordered" evidence="1">
    <location>
        <begin position="90"/>
        <end position="116"/>
    </location>
</feature>
<organism evidence="2 3">
    <name type="scientific">Gossypium darwinii</name>
    <name type="common">Darwin's cotton</name>
    <name type="synonym">Gossypium barbadense var. darwinii</name>
    <dbReference type="NCBI Taxonomy" id="34276"/>
    <lineage>
        <taxon>Eukaryota</taxon>
        <taxon>Viridiplantae</taxon>
        <taxon>Streptophyta</taxon>
        <taxon>Embryophyta</taxon>
        <taxon>Tracheophyta</taxon>
        <taxon>Spermatophyta</taxon>
        <taxon>Magnoliopsida</taxon>
        <taxon>eudicotyledons</taxon>
        <taxon>Gunneridae</taxon>
        <taxon>Pentapetalae</taxon>
        <taxon>rosids</taxon>
        <taxon>malvids</taxon>
        <taxon>Malvales</taxon>
        <taxon>Malvaceae</taxon>
        <taxon>Malvoideae</taxon>
        <taxon>Gossypium</taxon>
    </lineage>
</organism>
<feature type="compositionally biased region" description="Basic and acidic residues" evidence="1">
    <location>
        <begin position="90"/>
        <end position="111"/>
    </location>
</feature>
<keyword evidence="3" id="KW-1185">Reference proteome</keyword>
<accession>A0A5D1ZWD2</accession>
<dbReference type="EMBL" id="CM017713">
    <property type="protein sequence ID" value="TYG36921.1"/>
    <property type="molecule type" value="Genomic_DNA"/>
</dbReference>
<reference evidence="2 3" key="1">
    <citation type="submission" date="2019-06" db="EMBL/GenBank/DDBJ databases">
        <title>WGS assembly of Gossypium darwinii.</title>
        <authorList>
            <person name="Chen Z.J."/>
            <person name="Sreedasyam A."/>
            <person name="Ando A."/>
            <person name="Song Q."/>
            <person name="De L."/>
            <person name="Hulse-Kemp A."/>
            <person name="Ding M."/>
            <person name="Ye W."/>
            <person name="Kirkbride R."/>
            <person name="Jenkins J."/>
            <person name="Plott C."/>
            <person name="Lovell J."/>
            <person name="Lin Y.-M."/>
            <person name="Vaughn R."/>
            <person name="Liu B."/>
            <person name="Li W."/>
            <person name="Simpson S."/>
            <person name="Scheffler B."/>
            <person name="Saski C."/>
            <person name="Grover C."/>
            <person name="Hu G."/>
            <person name="Conover J."/>
            <person name="Carlson J."/>
            <person name="Shu S."/>
            <person name="Boston L."/>
            <person name="Williams M."/>
            <person name="Peterson D."/>
            <person name="Mcgee K."/>
            <person name="Jones D."/>
            <person name="Wendel J."/>
            <person name="Stelly D."/>
            <person name="Grimwood J."/>
            <person name="Schmutz J."/>
        </authorList>
    </citation>
    <scope>NUCLEOTIDE SEQUENCE [LARGE SCALE GENOMIC DNA]</scope>
    <source>
        <strain evidence="2">1808015.09</strain>
    </source>
</reference>
<gene>
    <name evidence="2" type="ORF">ES288_D13G101800v1</name>
</gene>
<protein>
    <recommendedName>
        <fullName evidence="4">Root meristem growth factor 8</fullName>
    </recommendedName>
</protein>
<dbReference type="PANTHER" id="PTHR33743:SF27">
    <property type="entry name" value="TRANSMEMBRANE PROTEIN"/>
    <property type="match status" value="1"/>
</dbReference>
<evidence type="ECO:0008006" key="4">
    <source>
        <dbReference type="Google" id="ProtNLM"/>
    </source>
</evidence>
<name>A0A5D1ZWD2_GOSDA</name>
<sequence>MMELNTFDCFGLEKNRKSSENCSDMELIVSITVLCFTFLAVQTPCTSLQIKQSSNEQAKGVHLSQYPTLPRKLRFTEEVVAFKGNEAHHSITNTKQKEHASGKAYQKEKGTVHASRGTRQEWMESGTDISQYFTMDYSHVRRRRPIHNKSLPVGP</sequence>
<proteinExistence type="predicted"/>
<evidence type="ECO:0000313" key="3">
    <source>
        <dbReference type="Proteomes" id="UP000323506"/>
    </source>
</evidence>
<evidence type="ECO:0000313" key="2">
    <source>
        <dbReference type="EMBL" id="TYG36921.1"/>
    </source>
</evidence>
<evidence type="ECO:0000256" key="1">
    <source>
        <dbReference type="SAM" id="MobiDB-lite"/>
    </source>
</evidence>
<dbReference type="AlphaFoldDB" id="A0A5D1ZWD2"/>
<dbReference type="PANTHER" id="PTHR33743">
    <property type="entry name" value="PROTEIN GOLVEN 6-RELATED"/>
    <property type="match status" value="1"/>
</dbReference>
<dbReference type="Proteomes" id="UP000323506">
    <property type="component" value="Chromosome D13"/>
</dbReference>